<protein>
    <submittedName>
        <fullName evidence="1">Uncharacterized protein</fullName>
    </submittedName>
</protein>
<comment type="caution">
    <text evidence="1">The sequence shown here is derived from an EMBL/GenBank/DDBJ whole genome shotgun (WGS) entry which is preliminary data.</text>
</comment>
<accession>U4QYQ7</accession>
<evidence type="ECO:0000313" key="1">
    <source>
        <dbReference type="EMBL" id="EPR10081.1"/>
    </source>
</evidence>
<dbReference type="AlphaFoldDB" id="U4QYQ7"/>
<proteinExistence type="predicted"/>
<dbReference type="PATRIC" id="fig|1330534.3.peg.2960"/>
<evidence type="ECO:0000313" key="2">
    <source>
        <dbReference type="Proteomes" id="UP000016860"/>
    </source>
</evidence>
<dbReference type="STRING" id="1330534.L323_14940"/>
<dbReference type="Proteomes" id="UP000016860">
    <property type="component" value="Unassembled WGS sequence"/>
</dbReference>
<gene>
    <name evidence="1" type="ORF">L323_14940</name>
</gene>
<name>U4QYQ7_9FIRM</name>
<organism evidence="1 2">
    <name type="scientific">Ruminiclostridium papyrosolvens C7</name>
    <dbReference type="NCBI Taxonomy" id="1330534"/>
    <lineage>
        <taxon>Bacteria</taxon>
        <taxon>Bacillati</taxon>
        <taxon>Bacillota</taxon>
        <taxon>Clostridia</taxon>
        <taxon>Eubacteriales</taxon>
        <taxon>Oscillospiraceae</taxon>
        <taxon>Ruminiclostridium</taxon>
    </lineage>
</organism>
<sequence>MYSPNCGKVLPIKLIDVKHVVNKHIEIPIKAIPSTFFGLILVKLHILNRFLFRSFKINEYKEIVIMDIEKLKSVLLLHRKSLSALFLEQMLNTTH</sequence>
<reference evidence="1 2" key="1">
    <citation type="journal article" date="2013" name="Genome Announc.">
        <title>Draft Genome Sequence of the Cellulolytic Bacterium Clostridium papyrosolvens C7 (ATCC 700395).</title>
        <authorList>
            <person name="Zepeda V."/>
            <person name="Dassa B."/>
            <person name="Borovok I."/>
            <person name="Lamed R."/>
            <person name="Bayer E.A."/>
            <person name="Cate J.H."/>
        </authorList>
    </citation>
    <scope>NUCLEOTIDE SEQUENCE [LARGE SCALE GENOMIC DNA]</scope>
    <source>
        <strain evidence="1 2">C7</strain>
    </source>
</reference>
<dbReference type="EMBL" id="ATAY01000073">
    <property type="protein sequence ID" value="EPR10081.1"/>
    <property type="molecule type" value="Genomic_DNA"/>
</dbReference>